<feature type="binding site" evidence="3">
    <location>
        <position position="88"/>
    </location>
    <ligand>
        <name>Cu cation</name>
        <dbReference type="ChEBI" id="CHEBI:23378"/>
    </ligand>
</feature>
<evidence type="ECO:0000256" key="3">
    <source>
        <dbReference type="PIRSR" id="PIRSR603782-1"/>
    </source>
</evidence>
<feature type="binding site" evidence="3">
    <location>
        <position position="172"/>
    </location>
    <ligand>
        <name>Cu cation</name>
        <dbReference type="ChEBI" id="CHEBI:23378"/>
    </ligand>
</feature>
<evidence type="ECO:0000256" key="2">
    <source>
        <dbReference type="ARBA" id="ARBA00023008"/>
    </source>
</evidence>
<proteinExistence type="inferred from homology"/>
<evidence type="ECO:0000256" key="5">
    <source>
        <dbReference type="SAM" id="Phobius"/>
    </source>
</evidence>
<evidence type="ECO:0000259" key="6">
    <source>
        <dbReference type="PROSITE" id="PS51352"/>
    </source>
</evidence>
<dbReference type="AlphaFoldDB" id="A0AAJ4N965"/>
<evidence type="ECO:0000313" key="7">
    <source>
        <dbReference type="EMBL" id="QTG17483.1"/>
    </source>
</evidence>
<gene>
    <name evidence="7" type="ORF">G6M86_29865</name>
</gene>
<feature type="domain" description="Thioredoxin" evidence="6">
    <location>
        <begin position="31"/>
        <end position="210"/>
    </location>
</feature>
<feature type="transmembrane region" description="Helical" evidence="5">
    <location>
        <begin position="6"/>
        <end position="25"/>
    </location>
</feature>
<dbReference type="CDD" id="cd02968">
    <property type="entry name" value="SCO"/>
    <property type="match status" value="1"/>
</dbReference>
<keyword evidence="7" id="KW-0614">Plasmid</keyword>
<geneLocation type="plasmid" evidence="7 8">
    <name>pQ15_94_5</name>
</geneLocation>
<keyword evidence="3" id="KW-0479">Metal-binding</keyword>
<dbReference type="PROSITE" id="PS51352">
    <property type="entry name" value="THIOREDOXIN_2"/>
    <property type="match status" value="1"/>
</dbReference>
<protein>
    <submittedName>
        <fullName evidence="7">SCO family protein</fullName>
    </submittedName>
</protein>
<dbReference type="PANTHER" id="PTHR12151">
    <property type="entry name" value="ELECTRON TRANSPORT PROTIN SCO1/SENC FAMILY MEMBER"/>
    <property type="match status" value="1"/>
</dbReference>
<evidence type="ECO:0000313" key="8">
    <source>
        <dbReference type="Proteomes" id="UP000663946"/>
    </source>
</evidence>
<keyword evidence="4" id="KW-1015">Disulfide bond</keyword>
<dbReference type="SUPFAM" id="SSF52833">
    <property type="entry name" value="Thioredoxin-like"/>
    <property type="match status" value="1"/>
</dbReference>
<dbReference type="Gene3D" id="3.40.30.10">
    <property type="entry name" value="Glutaredoxin"/>
    <property type="match status" value="1"/>
</dbReference>
<dbReference type="InterPro" id="IPR013766">
    <property type="entry name" value="Thioredoxin_domain"/>
</dbReference>
<dbReference type="Proteomes" id="UP000663946">
    <property type="component" value="Plasmid pQ15_94_5"/>
</dbReference>
<dbReference type="InterPro" id="IPR003782">
    <property type="entry name" value="SCO1/SenC"/>
</dbReference>
<dbReference type="PANTHER" id="PTHR12151:SF25">
    <property type="entry name" value="LINALOOL DEHYDRATASE_ISOMERASE DOMAIN-CONTAINING PROTEIN"/>
    <property type="match status" value="1"/>
</dbReference>
<accession>A0AAJ4N965</accession>
<keyword evidence="5" id="KW-1133">Transmembrane helix</keyword>
<keyword evidence="5" id="KW-0472">Membrane</keyword>
<dbReference type="Pfam" id="PF02630">
    <property type="entry name" value="SCO1-SenC"/>
    <property type="match status" value="1"/>
</dbReference>
<reference evidence="7" key="1">
    <citation type="submission" date="2020-02" db="EMBL/GenBank/DDBJ databases">
        <title>Unexpected conservation and global transmission of agrobacterial virulence plasmids.</title>
        <authorList>
            <person name="Weisberg A.J."/>
            <person name="Davis E.W. II"/>
            <person name="Tabima J.R."/>
            <person name="Belcher M.S."/>
            <person name="Miller M."/>
            <person name="Kuo C.-H."/>
            <person name="Loper J.E."/>
            <person name="Grunwald N.J."/>
            <person name="Putnam M.L."/>
            <person name="Chang J.H."/>
        </authorList>
    </citation>
    <scope>NUCLEOTIDE SEQUENCE</scope>
    <source>
        <strain evidence="7">Q15/94</strain>
        <plasmid evidence="7">pQ15_94_5</plasmid>
    </source>
</reference>
<keyword evidence="5" id="KW-0812">Transmembrane</keyword>
<comment type="similarity">
    <text evidence="1">Belongs to the SCO1/2 family.</text>
</comment>
<dbReference type="InterPro" id="IPR036249">
    <property type="entry name" value="Thioredoxin-like_sf"/>
</dbReference>
<dbReference type="GO" id="GO:0046872">
    <property type="term" value="F:metal ion binding"/>
    <property type="evidence" value="ECO:0007669"/>
    <property type="project" value="UniProtKB-KW"/>
</dbReference>
<sequence>MKGVRIFRIVIWCLVAVVATGLLILGRDMDVRPGNVADASNSSSPAISPAIGKPFRLVSHKGQTVDNGVLDGKPYLAFFGFTHCPDICPTTLFELTDLMAELGSTADKFNVIFISVDPERDTETMLNGYMTSFDPRIMALRGTPEQTATAVKAFAAYSRKVPTDGGNYTMDHTAGVYLMDGDGSFKGTLDMHEPREVRLQKIRRLVAGSV</sequence>
<organism evidence="7 8">
    <name type="scientific">Agrobacterium tumefaciens</name>
    <dbReference type="NCBI Taxonomy" id="358"/>
    <lineage>
        <taxon>Bacteria</taxon>
        <taxon>Pseudomonadati</taxon>
        <taxon>Pseudomonadota</taxon>
        <taxon>Alphaproteobacteria</taxon>
        <taxon>Hyphomicrobiales</taxon>
        <taxon>Rhizobiaceae</taxon>
        <taxon>Rhizobium/Agrobacterium group</taxon>
        <taxon>Agrobacterium</taxon>
        <taxon>Agrobacterium tumefaciens complex</taxon>
    </lineage>
</organism>
<evidence type="ECO:0000256" key="1">
    <source>
        <dbReference type="ARBA" id="ARBA00010996"/>
    </source>
</evidence>
<feature type="disulfide bond" description="Redox-active" evidence="4">
    <location>
        <begin position="84"/>
        <end position="88"/>
    </location>
</feature>
<evidence type="ECO:0000256" key="4">
    <source>
        <dbReference type="PIRSR" id="PIRSR603782-2"/>
    </source>
</evidence>
<dbReference type="EMBL" id="CP049222">
    <property type="protein sequence ID" value="QTG17483.1"/>
    <property type="molecule type" value="Genomic_DNA"/>
</dbReference>
<feature type="binding site" evidence="3">
    <location>
        <position position="84"/>
    </location>
    <ligand>
        <name>Cu cation</name>
        <dbReference type="ChEBI" id="CHEBI:23378"/>
    </ligand>
</feature>
<keyword evidence="2 3" id="KW-0186">Copper</keyword>
<dbReference type="RefSeq" id="WP_333723068.1">
    <property type="nucleotide sequence ID" value="NZ_CP049222.1"/>
</dbReference>
<dbReference type="FunFam" id="3.40.30.10:FF:000013">
    <property type="entry name" value="Blast:Protein SCO1 homolog, mitochondrial"/>
    <property type="match status" value="1"/>
</dbReference>
<name>A0AAJ4N965_AGRTU</name>